<dbReference type="InterPro" id="IPR000073">
    <property type="entry name" value="AB_hydrolase_1"/>
</dbReference>
<dbReference type="InterPro" id="IPR017531">
    <property type="entry name" value="Hydrolase-1_PEP"/>
</dbReference>
<dbReference type="NCBIfam" id="TIGR03100">
    <property type="entry name" value="hydr1_PEP"/>
    <property type="match status" value="1"/>
</dbReference>
<dbReference type="InterPro" id="IPR029058">
    <property type="entry name" value="AB_hydrolase_fold"/>
</dbReference>
<dbReference type="AlphaFoldDB" id="A0A2A4B338"/>
<feature type="domain" description="AB hydrolase-1" evidence="1">
    <location>
        <begin position="47"/>
        <end position="246"/>
    </location>
</feature>
<evidence type="ECO:0000259" key="1">
    <source>
        <dbReference type="Pfam" id="PF12697"/>
    </source>
</evidence>
<gene>
    <name evidence="2" type="ORF">COC42_14030</name>
</gene>
<protein>
    <submittedName>
        <fullName evidence="2">Hydrolase 1, exosortase A system-associated</fullName>
    </submittedName>
</protein>
<keyword evidence="2" id="KW-0378">Hydrolase</keyword>
<dbReference type="Gene3D" id="3.40.50.1820">
    <property type="entry name" value="alpha/beta hydrolase"/>
    <property type="match status" value="1"/>
</dbReference>
<dbReference type="Pfam" id="PF12697">
    <property type="entry name" value="Abhydrolase_6"/>
    <property type="match status" value="1"/>
</dbReference>
<dbReference type="GO" id="GO:0016787">
    <property type="term" value="F:hydrolase activity"/>
    <property type="evidence" value="ECO:0007669"/>
    <property type="project" value="UniProtKB-KW"/>
</dbReference>
<name>A0A2A4B338_9SPHN</name>
<keyword evidence="3" id="KW-1185">Reference proteome</keyword>
<evidence type="ECO:0000313" key="2">
    <source>
        <dbReference type="EMBL" id="PCD02841.1"/>
    </source>
</evidence>
<organism evidence="2 3">
    <name type="scientific">Sphingomonas spermidinifaciens</name>
    <dbReference type="NCBI Taxonomy" id="1141889"/>
    <lineage>
        <taxon>Bacteria</taxon>
        <taxon>Pseudomonadati</taxon>
        <taxon>Pseudomonadota</taxon>
        <taxon>Alphaproteobacteria</taxon>
        <taxon>Sphingomonadales</taxon>
        <taxon>Sphingomonadaceae</taxon>
        <taxon>Sphingomonas</taxon>
    </lineage>
</organism>
<dbReference type="RefSeq" id="WP_096344219.1">
    <property type="nucleotide sequence ID" value="NZ_NWMW01000002.1"/>
</dbReference>
<dbReference type="OrthoDB" id="249225at2"/>
<reference evidence="2 3" key="1">
    <citation type="submission" date="2017-09" db="EMBL/GenBank/DDBJ databases">
        <title>Sphingomonas spermidinifaciens 9NM-10, whole genome shotgun sequence.</title>
        <authorList>
            <person name="Feng G."/>
            <person name="Zhu H."/>
        </authorList>
    </citation>
    <scope>NUCLEOTIDE SEQUENCE [LARGE SCALE GENOMIC DNA]</scope>
    <source>
        <strain evidence="2 3">9NM-10</strain>
    </source>
</reference>
<proteinExistence type="predicted"/>
<dbReference type="SUPFAM" id="SSF53474">
    <property type="entry name" value="alpha/beta-Hydrolases"/>
    <property type="match status" value="1"/>
</dbReference>
<sequence>MRELITFACAGDALVGTLDRAASTRGLLIVSGGNELRIGAHRGMALMAQRLTAAGHPVFRFDRRGIGDSTGINRGFEASGPDIAAAITAFRAAVPGLTRIVAFGNCDAASALALHDTSGIDALVLANPWVIEPTADALPPASAIRARYAERLRDPRAWGRLLTGGVNLRKLAGGLAKLSSGEAAAPEGLAARVAAGLANKHATILIARRDNTAIAFVEAWQTPAYAALRDRIELQVLDTDSHSFHRPEDKAWLEAKLLAALNG</sequence>
<dbReference type="Proteomes" id="UP000218366">
    <property type="component" value="Unassembled WGS sequence"/>
</dbReference>
<accession>A0A2A4B338</accession>
<dbReference type="EMBL" id="NWMW01000002">
    <property type="protein sequence ID" value="PCD02841.1"/>
    <property type="molecule type" value="Genomic_DNA"/>
</dbReference>
<comment type="caution">
    <text evidence="2">The sequence shown here is derived from an EMBL/GenBank/DDBJ whole genome shotgun (WGS) entry which is preliminary data.</text>
</comment>
<evidence type="ECO:0000313" key="3">
    <source>
        <dbReference type="Proteomes" id="UP000218366"/>
    </source>
</evidence>